<dbReference type="InterPro" id="IPR021924">
    <property type="entry name" value="DUF3537"/>
</dbReference>
<feature type="transmembrane region" description="Helical" evidence="2">
    <location>
        <begin position="244"/>
        <end position="264"/>
    </location>
</feature>
<feature type="transmembrane region" description="Helical" evidence="2">
    <location>
        <begin position="81"/>
        <end position="102"/>
    </location>
</feature>
<evidence type="ECO:0000256" key="2">
    <source>
        <dbReference type="SAM" id="Phobius"/>
    </source>
</evidence>
<sequence length="441" mass="49705">MEDETELSNKALYSSTHEQEVVELKSFRSILTWVCLDQSNLWRAGLSGSIFFVLVIVVPLVSHFVFSCSSCDAKHQRPYDAIVQLSLSVVATLSFYCLSSFANQYGLKKFLFLDKLSEASEKVRQGYTQQLHRSMKLLSAFVLPCFIADTIYKTWWFISGGTTTPYFINVYASDIIACTLQLCSWLYRTSIFVLVCVLFRLICYLQILRLEDFSQVFERESEVGSVLNEHFGIRRSLRIISHRFRVFILWTLVLGTASQLASLVVTTKSGATVNVYTAGELALCSITLATGLFICLRSATKITHRAQIVSCLAAKWHVCATVDSFDDLDDETETLTAQISSSPPLICPISNGNSSCHHQQSDHEEEDGDGEEDDLDNTKMVPISAHTISYQKRQALVTYFENNRAGITVFGFMLDRTWLHTIFVIELSLTLWLLNKTIGIS</sequence>
<dbReference type="AlphaFoldDB" id="A0A4S4F1P4"/>
<evidence type="ECO:0000313" key="3">
    <source>
        <dbReference type="EMBL" id="THG23361.1"/>
    </source>
</evidence>
<dbReference type="Pfam" id="PF12056">
    <property type="entry name" value="DUF3537"/>
    <property type="match status" value="1"/>
</dbReference>
<dbReference type="PANTHER" id="PTHR31963:SF17">
    <property type="entry name" value="PROTEIN, PUTATIVE (DUF3537)-RELATED"/>
    <property type="match status" value="1"/>
</dbReference>
<evidence type="ECO:0000313" key="4">
    <source>
        <dbReference type="Proteomes" id="UP000306102"/>
    </source>
</evidence>
<feature type="compositionally biased region" description="Acidic residues" evidence="1">
    <location>
        <begin position="363"/>
        <end position="375"/>
    </location>
</feature>
<feature type="transmembrane region" description="Helical" evidence="2">
    <location>
        <begin position="137"/>
        <end position="158"/>
    </location>
</feature>
<proteinExistence type="predicted"/>
<keyword evidence="4" id="KW-1185">Reference proteome</keyword>
<dbReference type="PANTHER" id="PTHR31963">
    <property type="entry name" value="RAS GUANINE NUCLEOTIDE EXCHANGE FACTOR K"/>
    <property type="match status" value="1"/>
</dbReference>
<feature type="transmembrane region" description="Helical" evidence="2">
    <location>
        <begin position="276"/>
        <end position="296"/>
    </location>
</feature>
<reference evidence="3 4" key="1">
    <citation type="journal article" date="2018" name="Proc. Natl. Acad. Sci. U.S.A.">
        <title>Draft genome sequence of Camellia sinensis var. sinensis provides insights into the evolution of the tea genome and tea quality.</title>
        <authorList>
            <person name="Wei C."/>
            <person name="Yang H."/>
            <person name="Wang S."/>
            <person name="Zhao J."/>
            <person name="Liu C."/>
            <person name="Gao L."/>
            <person name="Xia E."/>
            <person name="Lu Y."/>
            <person name="Tai Y."/>
            <person name="She G."/>
            <person name="Sun J."/>
            <person name="Cao H."/>
            <person name="Tong W."/>
            <person name="Gao Q."/>
            <person name="Li Y."/>
            <person name="Deng W."/>
            <person name="Jiang X."/>
            <person name="Wang W."/>
            <person name="Chen Q."/>
            <person name="Zhang S."/>
            <person name="Li H."/>
            <person name="Wu J."/>
            <person name="Wang P."/>
            <person name="Li P."/>
            <person name="Shi C."/>
            <person name="Zheng F."/>
            <person name="Jian J."/>
            <person name="Huang B."/>
            <person name="Shan D."/>
            <person name="Shi M."/>
            <person name="Fang C."/>
            <person name="Yue Y."/>
            <person name="Li F."/>
            <person name="Li D."/>
            <person name="Wei S."/>
            <person name="Han B."/>
            <person name="Jiang C."/>
            <person name="Yin Y."/>
            <person name="Xia T."/>
            <person name="Zhang Z."/>
            <person name="Bennetzen J.L."/>
            <person name="Zhao S."/>
            <person name="Wan X."/>
        </authorList>
    </citation>
    <scope>NUCLEOTIDE SEQUENCE [LARGE SCALE GENOMIC DNA]</scope>
    <source>
        <strain evidence="4">cv. Shuchazao</strain>
        <tissue evidence="3">Leaf</tissue>
    </source>
</reference>
<gene>
    <name evidence="3" type="ORF">TEA_006453</name>
</gene>
<accession>A0A4S4F1P4</accession>
<name>A0A4S4F1P4_CAMSN</name>
<keyword evidence="2" id="KW-0472">Membrane</keyword>
<dbReference type="EMBL" id="SDRB02000340">
    <property type="protein sequence ID" value="THG23361.1"/>
    <property type="molecule type" value="Genomic_DNA"/>
</dbReference>
<feature type="transmembrane region" description="Helical" evidence="2">
    <location>
        <begin position="41"/>
        <end position="61"/>
    </location>
</feature>
<comment type="caution">
    <text evidence="3">The sequence shown here is derived from an EMBL/GenBank/DDBJ whole genome shotgun (WGS) entry which is preliminary data.</text>
</comment>
<feature type="region of interest" description="Disordered" evidence="1">
    <location>
        <begin position="354"/>
        <end position="376"/>
    </location>
</feature>
<organism evidence="3 4">
    <name type="scientific">Camellia sinensis var. sinensis</name>
    <name type="common">China tea</name>
    <dbReference type="NCBI Taxonomy" id="542762"/>
    <lineage>
        <taxon>Eukaryota</taxon>
        <taxon>Viridiplantae</taxon>
        <taxon>Streptophyta</taxon>
        <taxon>Embryophyta</taxon>
        <taxon>Tracheophyta</taxon>
        <taxon>Spermatophyta</taxon>
        <taxon>Magnoliopsida</taxon>
        <taxon>eudicotyledons</taxon>
        <taxon>Gunneridae</taxon>
        <taxon>Pentapetalae</taxon>
        <taxon>asterids</taxon>
        <taxon>Ericales</taxon>
        <taxon>Theaceae</taxon>
        <taxon>Camellia</taxon>
    </lineage>
</organism>
<keyword evidence="2" id="KW-1133">Transmembrane helix</keyword>
<keyword evidence="2" id="KW-0812">Transmembrane</keyword>
<dbReference type="Proteomes" id="UP000306102">
    <property type="component" value="Unassembled WGS sequence"/>
</dbReference>
<protein>
    <submittedName>
        <fullName evidence="3">Uncharacterized protein</fullName>
    </submittedName>
</protein>
<evidence type="ECO:0000256" key="1">
    <source>
        <dbReference type="SAM" id="MobiDB-lite"/>
    </source>
</evidence>
<feature type="transmembrane region" description="Helical" evidence="2">
    <location>
        <begin position="185"/>
        <end position="205"/>
    </location>
</feature>